<organism evidence="7 8">
    <name type="scientific">Candidatus Doriopsillibacter californiensis</name>
    <dbReference type="NCBI Taxonomy" id="2970740"/>
    <lineage>
        <taxon>Bacteria</taxon>
        <taxon>Pseudomonadati</taxon>
        <taxon>Pseudomonadota</taxon>
        <taxon>Gammaproteobacteria</taxon>
        <taxon>Candidatus Tethybacterales</taxon>
        <taxon>Candidatus Persebacteraceae</taxon>
        <taxon>Candidatus Doriopsillibacter</taxon>
    </lineage>
</organism>
<protein>
    <submittedName>
        <fullName evidence="7">DMT family transporter</fullName>
    </submittedName>
</protein>
<feature type="transmembrane region" description="Helical" evidence="5">
    <location>
        <begin position="33"/>
        <end position="53"/>
    </location>
</feature>
<feature type="transmembrane region" description="Helical" evidence="5">
    <location>
        <begin position="212"/>
        <end position="233"/>
    </location>
</feature>
<keyword evidence="4 5" id="KW-0472">Membrane</keyword>
<evidence type="ECO:0000256" key="4">
    <source>
        <dbReference type="ARBA" id="ARBA00023136"/>
    </source>
</evidence>
<dbReference type="Proteomes" id="UP001168167">
    <property type="component" value="Unassembled WGS sequence"/>
</dbReference>
<dbReference type="InterPro" id="IPR037185">
    <property type="entry name" value="EmrE-like"/>
</dbReference>
<keyword evidence="3 5" id="KW-1133">Transmembrane helix</keyword>
<feature type="domain" description="EamA" evidence="6">
    <location>
        <begin position="149"/>
        <end position="284"/>
    </location>
</feature>
<feature type="domain" description="EamA" evidence="6">
    <location>
        <begin position="8"/>
        <end position="137"/>
    </location>
</feature>
<dbReference type="PANTHER" id="PTHR32322">
    <property type="entry name" value="INNER MEMBRANE TRANSPORTER"/>
    <property type="match status" value="1"/>
</dbReference>
<evidence type="ECO:0000259" key="6">
    <source>
        <dbReference type="Pfam" id="PF00892"/>
    </source>
</evidence>
<keyword evidence="8" id="KW-1185">Reference proteome</keyword>
<evidence type="ECO:0000313" key="8">
    <source>
        <dbReference type="Proteomes" id="UP001168167"/>
    </source>
</evidence>
<feature type="transmembrane region" description="Helical" evidence="5">
    <location>
        <begin position="147"/>
        <end position="168"/>
    </location>
</feature>
<evidence type="ECO:0000313" key="7">
    <source>
        <dbReference type="EMBL" id="MDM5147583.1"/>
    </source>
</evidence>
<dbReference type="Pfam" id="PF00892">
    <property type="entry name" value="EamA"/>
    <property type="match status" value="2"/>
</dbReference>
<feature type="transmembrane region" description="Helical" evidence="5">
    <location>
        <begin position="180"/>
        <end position="200"/>
    </location>
</feature>
<evidence type="ECO:0000256" key="3">
    <source>
        <dbReference type="ARBA" id="ARBA00022989"/>
    </source>
</evidence>
<proteinExistence type="predicted"/>
<dbReference type="PANTHER" id="PTHR32322:SF9">
    <property type="entry name" value="AMINO-ACID METABOLITE EFFLUX PUMP-RELATED"/>
    <property type="match status" value="1"/>
</dbReference>
<feature type="transmembrane region" description="Helical" evidence="5">
    <location>
        <begin position="123"/>
        <end position="141"/>
    </location>
</feature>
<dbReference type="InterPro" id="IPR050638">
    <property type="entry name" value="AA-Vitamin_Transporters"/>
</dbReference>
<feature type="transmembrane region" description="Helical" evidence="5">
    <location>
        <begin position="92"/>
        <end position="111"/>
    </location>
</feature>
<evidence type="ECO:0000256" key="1">
    <source>
        <dbReference type="ARBA" id="ARBA00004141"/>
    </source>
</evidence>
<keyword evidence="2 5" id="KW-0812">Transmembrane</keyword>
<gene>
    <name evidence="7" type="ORF">NQX30_04260</name>
</gene>
<dbReference type="SUPFAM" id="SSF103481">
    <property type="entry name" value="Multidrug resistance efflux transporter EmrE"/>
    <property type="match status" value="2"/>
</dbReference>
<feature type="transmembrane region" description="Helical" evidence="5">
    <location>
        <begin position="245"/>
        <end position="261"/>
    </location>
</feature>
<feature type="transmembrane region" description="Helical" evidence="5">
    <location>
        <begin position="68"/>
        <end position="86"/>
    </location>
</feature>
<dbReference type="EMBL" id="JANQAO010000002">
    <property type="protein sequence ID" value="MDM5147583.1"/>
    <property type="molecule type" value="Genomic_DNA"/>
</dbReference>
<name>A0ABT7QLI6_9GAMM</name>
<reference evidence="7" key="2">
    <citation type="journal article" date="2023" name="Microbiome">
        <title>Synthase-selected sorting approach identifies a beta-lactone synthase in a nudibranch symbiotic bacterium.</title>
        <authorList>
            <person name="Dzunkova M."/>
            <person name="La Clair J.J."/>
            <person name="Tyml T."/>
            <person name="Doud D."/>
            <person name="Schulz F."/>
            <person name="Piquer-Esteban S."/>
            <person name="Porcel Sanchis D."/>
            <person name="Osborn A."/>
            <person name="Robinson D."/>
            <person name="Louie K.B."/>
            <person name="Bowen B.P."/>
            <person name="Bowers R.M."/>
            <person name="Lee J."/>
            <person name="Arnau V."/>
            <person name="Diaz-Villanueva W."/>
            <person name="Stepanauskas R."/>
            <person name="Gosliner T."/>
            <person name="Date S.V."/>
            <person name="Northen T.R."/>
            <person name="Cheng J.F."/>
            <person name="Burkart M.D."/>
            <person name="Woyke T."/>
        </authorList>
    </citation>
    <scope>NUCLEOTIDE SEQUENCE</scope>
    <source>
        <strain evidence="7">Df01</strain>
    </source>
</reference>
<sequence length="296" mass="32503">MNARHWALVTLLAVLWGSSFLMAEIALKALAPFTIVFFRIGTAAVLLCITLRVRGMWLGVIWQRRRKYIVLAFFGSAFPFAGFSWGQQYIDSSLAGVLNSTTPLFTLVMACMVGEETMRWRRLVGLFIGVVGITVLFQPGLETDDAFFWGSMAGLAASASYGVVAIFARRYTADFAPMENACGQLIWATLLLLPLCLWEAPWQMPLPPAGALLAVASMAMFSTYCAFLLYFYLIRTIGAVNTTQTAFIIPLVAVILGVMLLNENIGTAFFVGASLVMFGLLIANRRTEPGDDNCKK</sequence>
<evidence type="ECO:0000256" key="2">
    <source>
        <dbReference type="ARBA" id="ARBA00022692"/>
    </source>
</evidence>
<comment type="caution">
    <text evidence="7">The sequence shown here is derived from an EMBL/GenBank/DDBJ whole genome shotgun (WGS) entry which is preliminary data.</text>
</comment>
<evidence type="ECO:0000256" key="5">
    <source>
        <dbReference type="SAM" id="Phobius"/>
    </source>
</evidence>
<accession>A0ABT7QLI6</accession>
<reference evidence="7" key="1">
    <citation type="submission" date="2022-08" db="EMBL/GenBank/DDBJ databases">
        <authorList>
            <person name="Dzunkova M."/>
            <person name="La Clair J."/>
            <person name="Tyml T."/>
            <person name="Doud D."/>
            <person name="Schulz F."/>
            <person name="Piquer S."/>
            <person name="Porcel Sanchis D."/>
            <person name="Osborn A."/>
            <person name="Robinson D."/>
            <person name="Louie K.B."/>
            <person name="Bowen B.P."/>
            <person name="Bowers R."/>
            <person name="Lee J."/>
            <person name="Arnau Llombart V."/>
            <person name="Diaz Villanueva W."/>
            <person name="Gosliner T."/>
            <person name="Northen T."/>
            <person name="Cheng J.-F."/>
            <person name="Burkart M.D."/>
            <person name="Woyke T."/>
        </authorList>
    </citation>
    <scope>NUCLEOTIDE SEQUENCE</scope>
    <source>
        <strain evidence="7">Df01</strain>
    </source>
</reference>
<dbReference type="InterPro" id="IPR000620">
    <property type="entry name" value="EamA_dom"/>
</dbReference>
<feature type="transmembrane region" description="Helical" evidence="5">
    <location>
        <begin position="267"/>
        <end position="283"/>
    </location>
</feature>
<comment type="subcellular location">
    <subcellularLocation>
        <location evidence="1">Membrane</location>
        <topology evidence="1">Multi-pass membrane protein</topology>
    </subcellularLocation>
</comment>